<comment type="caution">
    <text evidence="1">The sequence shown here is derived from an EMBL/GenBank/DDBJ whole genome shotgun (WGS) entry which is preliminary data.</text>
</comment>
<sequence>MHCPLCGSIDTGKVGTEQYYCWNCLHEFAMQGQEGFTAYYVDEEGTLVSLNELAQDGQAVEENLLG</sequence>
<accession>C0GKI7</accession>
<proteinExistence type="predicted"/>
<dbReference type="AlphaFoldDB" id="C0GKI7"/>
<dbReference type="Proteomes" id="UP000006443">
    <property type="component" value="Unassembled WGS sequence"/>
</dbReference>
<keyword evidence="2" id="KW-1185">Reference proteome</keyword>
<dbReference type="EMBL" id="ACJM01000024">
    <property type="protein sequence ID" value="EEG76154.1"/>
    <property type="molecule type" value="Genomic_DNA"/>
</dbReference>
<name>C0GKI7_DETAL</name>
<evidence type="ECO:0000313" key="2">
    <source>
        <dbReference type="Proteomes" id="UP000006443"/>
    </source>
</evidence>
<protein>
    <recommendedName>
        <fullName evidence="3">Zn-ribbon containing protein</fullName>
    </recommendedName>
</protein>
<gene>
    <name evidence="1" type="ORF">DealDRAFT_2996</name>
</gene>
<evidence type="ECO:0000313" key="1">
    <source>
        <dbReference type="EMBL" id="EEG76154.1"/>
    </source>
</evidence>
<organism evidence="1 2">
    <name type="scientific">Dethiobacter alkaliphilus AHT 1</name>
    <dbReference type="NCBI Taxonomy" id="555088"/>
    <lineage>
        <taxon>Bacteria</taxon>
        <taxon>Bacillati</taxon>
        <taxon>Bacillota</taxon>
        <taxon>Dethiobacteria</taxon>
        <taxon>Dethiobacterales</taxon>
        <taxon>Dethiobacteraceae</taxon>
        <taxon>Dethiobacter</taxon>
    </lineage>
</organism>
<dbReference type="STRING" id="555088.DealDRAFT_2996"/>
<dbReference type="RefSeq" id="WP_008518950.1">
    <property type="nucleotide sequence ID" value="NZ_ACJM01000024.1"/>
</dbReference>
<evidence type="ECO:0008006" key="3">
    <source>
        <dbReference type="Google" id="ProtNLM"/>
    </source>
</evidence>
<reference evidence="1 2" key="1">
    <citation type="submission" date="2009-02" db="EMBL/GenBank/DDBJ databases">
        <title>Sequencing of the draft genome and assembly of Dethiobacter alkaliphilus AHT 1.</title>
        <authorList>
            <consortium name="US DOE Joint Genome Institute (JGI-PGF)"/>
            <person name="Lucas S."/>
            <person name="Copeland A."/>
            <person name="Lapidus A."/>
            <person name="Glavina del Rio T."/>
            <person name="Dalin E."/>
            <person name="Tice H."/>
            <person name="Bruce D."/>
            <person name="Goodwin L."/>
            <person name="Pitluck S."/>
            <person name="Larimer F."/>
            <person name="Land M.L."/>
            <person name="Hauser L."/>
            <person name="Muyzer G."/>
        </authorList>
    </citation>
    <scope>NUCLEOTIDE SEQUENCE [LARGE SCALE GENOMIC DNA]</scope>
    <source>
        <strain evidence="1 2">AHT 1</strain>
    </source>
</reference>
<dbReference type="eggNOG" id="ENOG5032ZSJ">
    <property type="taxonomic scope" value="Bacteria"/>
</dbReference>